<dbReference type="EMBL" id="JAUDZG010000005">
    <property type="protein sequence ID" value="KAK3304735.1"/>
    <property type="molecule type" value="Genomic_DNA"/>
</dbReference>
<comment type="caution">
    <text evidence="2">The sequence shown here is derived from an EMBL/GenBank/DDBJ whole genome shotgun (WGS) entry which is preliminary data.</text>
</comment>
<feature type="signal peptide" evidence="1">
    <location>
        <begin position="1"/>
        <end position="20"/>
    </location>
</feature>
<evidence type="ECO:0000256" key="1">
    <source>
        <dbReference type="SAM" id="SignalP"/>
    </source>
</evidence>
<protein>
    <submittedName>
        <fullName evidence="2">UVI-1</fullName>
    </submittedName>
</protein>
<dbReference type="RefSeq" id="XP_062720515.1">
    <property type="nucleotide sequence ID" value="XM_062863193.1"/>
</dbReference>
<keyword evidence="1" id="KW-0732">Signal</keyword>
<accession>A0AAJ0GRS4</accession>
<proteinExistence type="predicted"/>
<dbReference type="Pfam" id="PF17615">
    <property type="entry name" value="C166"/>
    <property type="match status" value="1"/>
</dbReference>
<organism evidence="2 3">
    <name type="scientific">Chaetomium strumarium</name>
    <dbReference type="NCBI Taxonomy" id="1170767"/>
    <lineage>
        <taxon>Eukaryota</taxon>
        <taxon>Fungi</taxon>
        <taxon>Dikarya</taxon>
        <taxon>Ascomycota</taxon>
        <taxon>Pezizomycotina</taxon>
        <taxon>Sordariomycetes</taxon>
        <taxon>Sordariomycetidae</taxon>
        <taxon>Sordariales</taxon>
        <taxon>Chaetomiaceae</taxon>
        <taxon>Chaetomium</taxon>
    </lineage>
</organism>
<keyword evidence="3" id="KW-1185">Reference proteome</keyword>
<reference evidence="2" key="1">
    <citation type="journal article" date="2023" name="Mol. Phylogenet. Evol.">
        <title>Genome-scale phylogeny and comparative genomics of the fungal order Sordariales.</title>
        <authorList>
            <person name="Hensen N."/>
            <person name="Bonometti L."/>
            <person name="Westerberg I."/>
            <person name="Brannstrom I.O."/>
            <person name="Guillou S."/>
            <person name="Cros-Aarteil S."/>
            <person name="Calhoun S."/>
            <person name="Haridas S."/>
            <person name="Kuo A."/>
            <person name="Mondo S."/>
            <person name="Pangilinan J."/>
            <person name="Riley R."/>
            <person name="LaButti K."/>
            <person name="Andreopoulos B."/>
            <person name="Lipzen A."/>
            <person name="Chen C."/>
            <person name="Yan M."/>
            <person name="Daum C."/>
            <person name="Ng V."/>
            <person name="Clum A."/>
            <person name="Steindorff A."/>
            <person name="Ohm R.A."/>
            <person name="Martin F."/>
            <person name="Silar P."/>
            <person name="Natvig D.O."/>
            <person name="Lalanne C."/>
            <person name="Gautier V."/>
            <person name="Ament-Velasquez S.L."/>
            <person name="Kruys A."/>
            <person name="Hutchinson M.I."/>
            <person name="Powell A.J."/>
            <person name="Barry K."/>
            <person name="Miller A.N."/>
            <person name="Grigoriev I.V."/>
            <person name="Debuchy R."/>
            <person name="Gladieux P."/>
            <person name="Hiltunen Thoren M."/>
            <person name="Johannesson H."/>
        </authorList>
    </citation>
    <scope>NUCLEOTIDE SEQUENCE</scope>
    <source>
        <strain evidence="2">CBS 333.67</strain>
    </source>
</reference>
<evidence type="ECO:0000313" key="2">
    <source>
        <dbReference type="EMBL" id="KAK3304735.1"/>
    </source>
</evidence>
<dbReference type="AlphaFoldDB" id="A0AAJ0GRS4"/>
<name>A0AAJ0GRS4_9PEZI</name>
<evidence type="ECO:0000313" key="3">
    <source>
        <dbReference type="Proteomes" id="UP001273166"/>
    </source>
</evidence>
<gene>
    <name evidence="2" type="ORF">B0T15DRAFT_251997</name>
</gene>
<sequence length="190" mass="19810">MVSLRSLVTGAALIAAPVMATLSPAELVDRINELTKKSEALHAPVQSITLTSAPLIALGQGPLPALLTGGADILSSATVLISNLDGIPQGASEDDLTKILDAFRDCVHVNQELLKVVVSKADLLKSIPVFGGPATVLLGPFEGFANAIAGLAINMSESWVEQFKVSHQDNCLNTTRTDGVSVKRAEVFVA</sequence>
<reference evidence="2" key="2">
    <citation type="submission" date="2023-06" db="EMBL/GenBank/DDBJ databases">
        <authorList>
            <consortium name="Lawrence Berkeley National Laboratory"/>
            <person name="Mondo S.J."/>
            <person name="Hensen N."/>
            <person name="Bonometti L."/>
            <person name="Westerberg I."/>
            <person name="Brannstrom I.O."/>
            <person name="Guillou S."/>
            <person name="Cros-Aarteil S."/>
            <person name="Calhoun S."/>
            <person name="Haridas S."/>
            <person name="Kuo A."/>
            <person name="Pangilinan J."/>
            <person name="Riley R."/>
            <person name="Labutti K."/>
            <person name="Andreopoulos B."/>
            <person name="Lipzen A."/>
            <person name="Chen C."/>
            <person name="Yanf M."/>
            <person name="Daum C."/>
            <person name="Ng V."/>
            <person name="Clum A."/>
            <person name="Steindorff A."/>
            <person name="Ohm R."/>
            <person name="Martin F."/>
            <person name="Silar P."/>
            <person name="Natvig D."/>
            <person name="Lalanne C."/>
            <person name="Gautier V."/>
            <person name="Ament-Velasquez S.L."/>
            <person name="Kruys A."/>
            <person name="Hutchinson M.I."/>
            <person name="Powell A.J."/>
            <person name="Barry K."/>
            <person name="Miller A.N."/>
            <person name="Grigoriev I.V."/>
            <person name="Debuchy R."/>
            <person name="Gladieux P."/>
            <person name="Thoren M.H."/>
            <person name="Johannesson H."/>
        </authorList>
    </citation>
    <scope>NUCLEOTIDE SEQUENCE</scope>
    <source>
        <strain evidence="2">CBS 333.67</strain>
    </source>
</reference>
<dbReference type="Proteomes" id="UP001273166">
    <property type="component" value="Unassembled WGS sequence"/>
</dbReference>
<feature type="chain" id="PRO_5042504673" evidence="1">
    <location>
        <begin position="21"/>
        <end position="190"/>
    </location>
</feature>
<dbReference type="GeneID" id="87882022"/>